<proteinExistence type="predicted"/>
<dbReference type="Gene3D" id="3.90.1150.200">
    <property type="match status" value="1"/>
</dbReference>
<evidence type="ECO:0000313" key="2">
    <source>
        <dbReference type="EMBL" id="CAB4545956.1"/>
    </source>
</evidence>
<dbReference type="AlphaFoldDB" id="A0A6J6C408"/>
<evidence type="ECO:0000313" key="3">
    <source>
        <dbReference type="EMBL" id="CAB4616743.1"/>
    </source>
</evidence>
<name>A0A6J6C408_9ZZZZ</name>
<reference evidence="2" key="1">
    <citation type="submission" date="2020-05" db="EMBL/GenBank/DDBJ databases">
        <authorList>
            <person name="Chiriac C."/>
            <person name="Salcher M."/>
            <person name="Ghai R."/>
            <person name="Kavagutti S V."/>
        </authorList>
    </citation>
    <scope>NUCLEOTIDE SEQUENCE</scope>
</reference>
<evidence type="ECO:0000259" key="1">
    <source>
        <dbReference type="Pfam" id="PF08818"/>
    </source>
</evidence>
<dbReference type="Pfam" id="PF08818">
    <property type="entry name" value="DUF1801"/>
    <property type="match status" value="1"/>
</dbReference>
<feature type="domain" description="YdhG-like" evidence="1">
    <location>
        <begin position="17"/>
        <end position="107"/>
    </location>
</feature>
<organism evidence="2">
    <name type="scientific">freshwater metagenome</name>
    <dbReference type="NCBI Taxonomy" id="449393"/>
    <lineage>
        <taxon>unclassified sequences</taxon>
        <taxon>metagenomes</taxon>
        <taxon>ecological metagenomes</taxon>
    </lineage>
</organism>
<gene>
    <name evidence="2" type="ORF">UFOPK1410_00967</name>
    <name evidence="3" type="ORF">UFOPK1855_00730</name>
</gene>
<dbReference type="InterPro" id="IPR014922">
    <property type="entry name" value="YdhG-like"/>
</dbReference>
<sequence length="116" mass="13010">MTAKEIDDYLAGVPEPKRSTLEALRRSILAVIPESEQCISYGMPAFRVNGKVLAGFAAFKNHLAYLPHSGRVFQEIPELDGYIKTTGSLHFEIDTPLPDEIVEKLITVRRIQLWGI</sequence>
<dbReference type="EMBL" id="CAEZSH010000146">
    <property type="protein sequence ID" value="CAB4545956.1"/>
    <property type="molecule type" value="Genomic_DNA"/>
</dbReference>
<accession>A0A6J6C408</accession>
<dbReference type="SUPFAM" id="SSF159888">
    <property type="entry name" value="YdhG-like"/>
    <property type="match status" value="1"/>
</dbReference>
<protein>
    <submittedName>
        <fullName evidence="2">Unannotated protein</fullName>
    </submittedName>
</protein>
<dbReference type="EMBL" id="CAEZUW010000115">
    <property type="protein sequence ID" value="CAB4616743.1"/>
    <property type="molecule type" value="Genomic_DNA"/>
</dbReference>